<accession>A0A1H0YUZ2</accession>
<dbReference type="Proteomes" id="UP000199481">
    <property type="component" value="Unassembled WGS sequence"/>
</dbReference>
<evidence type="ECO:0000313" key="1">
    <source>
        <dbReference type="EMBL" id="SDQ18676.1"/>
    </source>
</evidence>
<dbReference type="EMBL" id="FNJW01000008">
    <property type="protein sequence ID" value="SDQ18676.1"/>
    <property type="molecule type" value="Genomic_DNA"/>
</dbReference>
<dbReference type="AlphaFoldDB" id="A0A1H0YUZ2"/>
<proteinExistence type="predicted"/>
<sequence length="242" mass="27397">MVKLIGINALKVNGKSTADFPFPVYVEVNDGFRFAKKKNKLIETDYSTGAIKETVNAWSPIEKIYELYCPTASLKDMRRIKLWAKDSGQLIAADEPDVFYEILDVDIGHSVIDNIAGYRITITFMTNPFGYEIEQKTKVYTNGSTIVNHTNAPMYPKIIINGNSNVQTSIKIGSQTVYLKEIITKLIIENKPLEQNIYDQYNSPINSVMRGDFFELPEDSSLKITLGPGITNIELVERWGWL</sequence>
<keyword evidence="2" id="KW-1185">Reference proteome</keyword>
<dbReference type="OrthoDB" id="2139195at2"/>
<evidence type="ECO:0008006" key="3">
    <source>
        <dbReference type="Google" id="ProtNLM"/>
    </source>
</evidence>
<evidence type="ECO:0000313" key="2">
    <source>
        <dbReference type="Proteomes" id="UP000199481"/>
    </source>
</evidence>
<gene>
    <name evidence="1" type="ORF">SAMN04487752_1156</name>
</gene>
<organism evidence="1 2">
    <name type="scientific">Carnobacterium viridans</name>
    <dbReference type="NCBI Taxonomy" id="174587"/>
    <lineage>
        <taxon>Bacteria</taxon>
        <taxon>Bacillati</taxon>
        <taxon>Bacillota</taxon>
        <taxon>Bacilli</taxon>
        <taxon>Lactobacillales</taxon>
        <taxon>Carnobacteriaceae</taxon>
        <taxon>Carnobacterium</taxon>
    </lineage>
</organism>
<protein>
    <recommendedName>
        <fullName evidence="3">Phage tail component, N-terminal domain-containing protein</fullName>
    </recommendedName>
</protein>
<dbReference type="RefSeq" id="WP_089976028.1">
    <property type="nucleotide sequence ID" value="NZ_CP084916.1"/>
</dbReference>
<name>A0A1H0YUZ2_9LACT</name>
<reference evidence="2" key="1">
    <citation type="submission" date="2016-10" db="EMBL/GenBank/DDBJ databases">
        <authorList>
            <person name="Varghese N."/>
            <person name="Submissions S."/>
        </authorList>
    </citation>
    <scope>NUCLEOTIDE SEQUENCE [LARGE SCALE GENOMIC DNA]</scope>
    <source>
        <strain evidence="2">MPL-11</strain>
    </source>
</reference>